<keyword evidence="3" id="KW-1015">Disulfide bond</keyword>
<dbReference type="Pfam" id="PF00050">
    <property type="entry name" value="Kazal_1"/>
    <property type="match status" value="1"/>
</dbReference>
<feature type="domain" description="Kazal-like" evidence="5">
    <location>
        <begin position="26"/>
        <end position="85"/>
    </location>
</feature>
<gene>
    <name evidence="6" type="primary">LOC109698586</name>
</gene>
<dbReference type="InterPro" id="IPR050159">
    <property type="entry name" value="Kazal-type_SerProtInhib"/>
</dbReference>
<comment type="subcellular location">
    <subcellularLocation>
        <location evidence="1">Secreted</location>
    </subcellularLocation>
</comment>
<dbReference type="Gene3D" id="3.30.60.30">
    <property type="match status" value="1"/>
</dbReference>
<evidence type="ECO:0000256" key="1">
    <source>
        <dbReference type="ARBA" id="ARBA00004613"/>
    </source>
</evidence>
<proteinExistence type="predicted"/>
<evidence type="ECO:0000259" key="5">
    <source>
        <dbReference type="PROSITE" id="PS51465"/>
    </source>
</evidence>
<evidence type="ECO:0000256" key="4">
    <source>
        <dbReference type="SAM" id="SignalP"/>
    </source>
</evidence>
<dbReference type="PANTHER" id="PTHR47499:SF1">
    <property type="entry name" value="SERINE PROTEASE INHIBITOR KAZAL-TYPE 7"/>
    <property type="match status" value="1"/>
</dbReference>
<organism evidence="6">
    <name type="scientific">Castor canadensis</name>
    <name type="common">American beaver</name>
    <dbReference type="NCBI Taxonomy" id="51338"/>
    <lineage>
        <taxon>Eukaryota</taxon>
        <taxon>Metazoa</taxon>
        <taxon>Chordata</taxon>
        <taxon>Craniata</taxon>
        <taxon>Vertebrata</taxon>
        <taxon>Euteleostomi</taxon>
        <taxon>Mammalia</taxon>
        <taxon>Eutheria</taxon>
        <taxon>Euarchontoglires</taxon>
        <taxon>Glires</taxon>
        <taxon>Rodentia</taxon>
        <taxon>Castorimorpha</taxon>
        <taxon>Castoridae</taxon>
        <taxon>Castor</taxon>
    </lineage>
</organism>
<feature type="signal peptide" evidence="4">
    <location>
        <begin position="1"/>
        <end position="19"/>
    </location>
</feature>
<keyword evidence="2" id="KW-0964">Secreted</keyword>
<accession>A0A8C0ZT24</accession>
<evidence type="ECO:0000256" key="3">
    <source>
        <dbReference type="ARBA" id="ARBA00023157"/>
    </source>
</evidence>
<evidence type="ECO:0000256" key="2">
    <source>
        <dbReference type="ARBA" id="ARBA00022525"/>
    </source>
</evidence>
<feature type="chain" id="PRO_5034530906" description="Kazal-like domain-containing protein" evidence="4">
    <location>
        <begin position="20"/>
        <end position="85"/>
    </location>
</feature>
<dbReference type="SUPFAM" id="SSF100895">
    <property type="entry name" value="Kazal-type serine protease inhibitors"/>
    <property type="match status" value="1"/>
</dbReference>
<sequence length="85" mass="9308">MKIIVGLLLLCAVTHFCSSSEVTSQPLTRVDCSSYKKYSVMAIPCPITYLPVCGTDYITYGNTCLLCTKILKSNGKVQLLHEGQC</sequence>
<dbReference type="InterPro" id="IPR036058">
    <property type="entry name" value="Kazal_dom_sf"/>
</dbReference>
<protein>
    <recommendedName>
        <fullName evidence="5">Kazal-like domain-containing protein</fullName>
    </recommendedName>
</protein>
<dbReference type="InterPro" id="IPR002350">
    <property type="entry name" value="Kazal_dom"/>
</dbReference>
<dbReference type="PANTHER" id="PTHR47499">
    <property type="entry name" value="SERINE PROTEASE INHIBITOR KAZAL-TYPE 7 SPINK7"/>
    <property type="match status" value="1"/>
</dbReference>
<reference evidence="6" key="1">
    <citation type="submission" date="2023-09" db="UniProtKB">
        <authorList>
            <consortium name="Ensembl"/>
        </authorList>
    </citation>
    <scope>IDENTIFICATION</scope>
</reference>
<evidence type="ECO:0000313" key="6">
    <source>
        <dbReference type="Ensembl" id="ENSCCNP00000016222.1"/>
    </source>
</evidence>
<dbReference type="Ensembl" id="ENSCCNT00000021156.1">
    <property type="protein sequence ID" value="ENSCCNP00000016222.1"/>
    <property type="gene ID" value="ENSCCNG00000016540.1"/>
</dbReference>
<dbReference type="PROSITE" id="PS00282">
    <property type="entry name" value="KAZAL_1"/>
    <property type="match status" value="1"/>
</dbReference>
<keyword evidence="4" id="KW-0732">Signal</keyword>
<dbReference type="PROSITE" id="PS51465">
    <property type="entry name" value="KAZAL_2"/>
    <property type="match status" value="1"/>
</dbReference>
<dbReference type="SMART" id="SM00280">
    <property type="entry name" value="KAZAL"/>
    <property type="match status" value="1"/>
</dbReference>
<dbReference type="GO" id="GO:0005576">
    <property type="term" value="C:extracellular region"/>
    <property type="evidence" value="ECO:0007669"/>
    <property type="project" value="UniProtKB-SubCell"/>
</dbReference>
<name>A0A8C0ZT24_CASCN</name>
<dbReference type="AlphaFoldDB" id="A0A8C0ZT24"/>